<dbReference type="AlphaFoldDB" id="A0A4C1WLT4"/>
<gene>
    <name evidence="2" type="ORF">EVAR_87662_1</name>
</gene>
<name>A0A4C1WLT4_EUMVA</name>
<dbReference type="Proteomes" id="UP000299102">
    <property type="component" value="Unassembled WGS sequence"/>
</dbReference>
<accession>A0A4C1WLT4</accession>
<reference evidence="2 3" key="1">
    <citation type="journal article" date="2019" name="Commun. Biol.">
        <title>The bagworm genome reveals a unique fibroin gene that provides high tensile strength.</title>
        <authorList>
            <person name="Kono N."/>
            <person name="Nakamura H."/>
            <person name="Ohtoshi R."/>
            <person name="Tomita M."/>
            <person name="Numata K."/>
            <person name="Arakawa K."/>
        </authorList>
    </citation>
    <scope>NUCLEOTIDE SEQUENCE [LARGE SCALE GENOMIC DNA]</scope>
</reference>
<evidence type="ECO:0000256" key="1">
    <source>
        <dbReference type="SAM" id="MobiDB-lite"/>
    </source>
</evidence>
<evidence type="ECO:0000313" key="3">
    <source>
        <dbReference type="Proteomes" id="UP000299102"/>
    </source>
</evidence>
<proteinExistence type="predicted"/>
<dbReference type="EMBL" id="BGZK01000573">
    <property type="protein sequence ID" value="GBP51085.1"/>
    <property type="molecule type" value="Genomic_DNA"/>
</dbReference>
<protein>
    <submittedName>
        <fullName evidence="2">Uncharacterized protein</fullName>
    </submittedName>
</protein>
<comment type="caution">
    <text evidence="2">The sequence shown here is derived from an EMBL/GenBank/DDBJ whole genome shotgun (WGS) entry which is preliminary data.</text>
</comment>
<feature type="region of interest" description="Disordered" evidence="1">
    <location>
        <begin position="42"/>
        <end position="65"/>
    </location>
</feature>
<keyword evidence="3" id="KW-1185">Reference proteome</keyword>
<sequence>MNQLSLMKFATTYVTSRRSSQGRTGFEGPWWYYEFKGPTDAFDKGRKPEGRCGGGSRRPGPAGKRHLDYMTSPTLDLVSFLYVYVCACVHVRACVCVRACVRAYVCACVRAWVRVHMRVHVLSSTTPNPDSANVEGLTFKHLSPKKEIARKLTVRDLPGNLRVKSQPQVLLEES</sequence>
<evidence type="ECO:0000313" key="2">
    <source>
        <dbReference type="EMBL" id="GBP51085.1"/>
    </source>
</evidence>
<organism evidence="2 3">
    <name type="scientific">Eumeta variegata</name>
    <name type="common">Bagworm moth</name>
    <name type="synonym">Eumeta japonica</name>
    <dbReference type="NCBI Taxonomy" id="151549"/>
    <lineage>
        <taxon>Eukaryota</taxon>
        <taxon>Metazoa</taxon>
        <taxon>Ecdysozoa</taxon>
        <taxon>Arthropoda</taxon>
        <taxon>Hexapoda</taxon>
        <taxon>Insecta</taxon>
        <taxon>Pterygota</taxon>
        <taxon>Neoptera</taxon>
        <taxon>Endopterygota</taxon>
        <taxon>Lepidoptera</taxon>
        <taxon>Glossata</taxon>
        <taxon>Ditrysia</taxon>
        <taxon>Tineoidea</taxon>
        <taxon>Psychidae</taxon>
        <taxon>Oiketicinae</taxon>
        <taxon>Eumeta</taxon>
    </lineage>
</organism>